<protein>
    <recommendedName>
        <fullName evidence="5">DUF308 domain-containing protein</fullName>
    </recommendedName>
</protein>
<dbReference type="EMBL" id="CP151657">
    <property type="protein sequence ID" value="WZP17651.1"/>
    <property type="molecule type" value="Genomic_DNA"/>
</dbReference>
<feature type="transmembrane region" description="Helical" evidence="2">
    <location>
        <begin position="183"/>
        <end position="202"/>
    </location>
</feature>
<gene>
    <name evidence="3" type="ORF">AAE021_08890</name>
</gene>
<accession>A0ABZ2ZZT0</accession>
<evidence type="ECO:0008006" key="5">
    <source>
        <dbReference type="Google" id="ProtNLM"/>
    </source>
</evidence>
<evidence type="ECO:0000313" key="3">
    <source>
        <dbReference type="EMBL" id="WZP17651.1"/>
    </source>
</evidence>
<feature type="region of interest" description="Disordered" evidence="1">
    <location>
        <begin position="1"/>
        <end position="149"/>
    </location>
</feature>
<dbReference type="Proteomes" id="UP001448858">
    <property type="component" value="Chromosome"/>
</dbReference>
<sequence length="215" mass="22419">MKEREPERNESTDDSVWQDLVARLENMPADETHGGRDVPGGKSGGSGDGSRPASADSGTVPDPSSGSPVPAADGKGEQSHPAGPGAGPREGSGTDIPPRDPAGRSAAERTRAIFDNQPFRAAPPRGPRDYDEPEELESEGEFVPPEPPPFSTGEPLVVLAWIGALGGPLLLLLFAMFWRGAPVAVILGVIALFGAAAAYLLFRLPQHRDDDGAAV</sequence>
<feature type="compositionally biased region" description="Acidic residues" evidence="1">
    <location>
        <begin position="131"/>
        <end position="140"/>
    </location>
</feature>
<reference evidence="3 4" key="1">
    <citation type="submission" date="2024-04" db="EMBL/GenBank/DDBJ databases">
        <title>Arthrobacter sp. from Plains bison fecal sample.</title>
        <authorList>
            <person name="Ruzzini A."/>
        </authorList>
    </citation>
    <scope>NUCLEOTIDE SEQUENCE [LARGE SCALE GENOMIC DNA]</scope>
    <source>
        <strain evidence="3 4">EINP1</strain>
    </source>
</reference>
<keyword evidence="2" id="KW-0472">Membrane</keyword>
<feature type="compositionally biased region" description="Gly residues" evidence="1">
    <location>
        <begin position="37"/>
        <end position="48"/>
    </location>
</feature>
<organism evidence="3 4">
    <name type="scientific">Arthrobacter citreus</name>
    <dbReference type="NCBI Taxonomy" id="1670"/>
    <lineage>
        <taxon>Bacteria</taxon>
        <taxon>Bacillati</taxon>
        <taxon>Actinomycetota</taxon>
        <taxon>Actinomycetes</taxon>
        <taxon>Micrococcales</taxon>
        <taxon>Micrococcaceae</taxon>
        <taxon>Arthrobacter</taxon>
    </lineage>
</organism>
<evidence type="ECO:0000313" key="4">
    <source>
        <dbReference type="Proteomes" id="UP001448858"/>
    </source>
</evidence>
<evidence type="ECO:0000256" key="2">
    <source>
        <dbReference type="SAM" id="Phobius"/>
    </source>
</evidence>
<feature type="compositionally biased region" description="Basic and acidic residues" evidence="1">
    <location>
        <begin position="1"/>
        <end position="11"/>
    </location>
</feature>
<feature type="transmembrane region" description="Helical" evidence="2">
    <location>
        <begin position="156"/>
        <end position="177"/>
    </location>
</feature>
<name>A0ABZ2ZZT0_9MICC</name>
<keyword evidence="4" id="KW-1185">Reference proteome</keyword>
<keyword evidence="2" id="KW-0812">Transmembrane</keyword>
<proteinExistence type="predicted"/>
<dbReference type="RefSeq" id="WP_342025244.1">
    <property type="nucleotide sequence ID" value="NZ_CP151657.1"/>
</dbReference>
<evidence type="ECO:0000256" key="1">
    <source>
        <dbReference type="SAM" id="MobiDB-lite"/>
    </source>
</evidence>
<keyword evidence="2" id="KW-1133">Transmembrane helix</keyword>
<feature type="compositionally biased region" description="Basic and acidic residues" evidence="1">
    <location>
        <begin position="97"/>
        <end position="112"/>
    </location>
</feature>